<dbReference type="PRINTS" id="PR00119">
    <property type="entry name" value="CATATPASE"/>
</dbReference>
<dbReference type="EMBL" id="CP054540">
    <property type="protein sequence ID" value="QSL65985.1"/>
    <property type="molecule type" value="Genomic_DNA"/>
</dbReference>
<dbReference type="Gene3D" id="2.70.150.10">
    <property type="entry name" value="Calcium-transporting ATPase, cytoplasmic transduction domain A"/>
    <property type="match status" value="1"/>
</dbReference>
<keyword evidence="10 19" id="KW-1278">Translocase</keyword>
<dbReference type="NCBIfam" id="TIGR01494">
    <property type="entry name" value="ATPase_P-type"/>
    <property type="match status" value="1"/>
</dbReference>
<dbReference type="OrthoDB" id="377733at2759"/>
<dbReference type="SFLD" id="SFLDF00027">
    <property type="entry name" value="p-type_atpase"/>
    <property type="match status" value="1"/>
</dbReference>
<keyword evidence="5 19" id="KW-0812">Transmembrane</keyword>
<feature type="transmembrane region" description="Helical" evidence="19">
    <location>
        <begin position="929"/>
        <end position="953"/>
    </location>
</feature>
<evidence type="ECO:0000256" key="3">
    <source>
        <dbReference type="ARBA" id="ARBA00008109"/>
    </source>
</evidence>
<evidence type="ECO:0000313" key="23">
    <source>
        <dbReference type="Proteomes" id="UP000663699"/>
    </source>
</evidence>
<reference evidence="22" key="1">
    <citation type="submission" date="2020-06" db="EMBL/GenBank/DDBJ databases">
        <title>Genomes of multiple members of Pneumocystis genus reveal paths to human pathogen Pneumocystis jirovecii.</title>
        <authorList>
            <person name="Cisse O.H."/>
            <person name="Ma L."/>
            <person name="Dekker J."/>
            <person name="Khil P."/>
            <person name="Jo J."/>
            <person name="Brenchley J."/>
            <person name="Blair R."/>
            <person name="Pahar B."/>
            <person name="Chabe M."/>
            <person name="Van Rompay K.A."/>
            <person name="Keesler R."/>
            <person name="Sukura A."/>
            <person name="Hirsch V."/>
            <person name="Kutty G."/>
            <person name="Liu Y."/>
            <person name="Peng L."/>
            <person name="Chen J."/>
            <person name="Song J."/>
            <person name="Weissenbacher-Lang C."/>
            <person name="Xu J."/>
            <person name="Upham N.S."/>
            <person name="Stajich J.E."/>
            <person name="Cuomo C.A."/>
            <person name="Cushion M.T."/>
            <person name="Kovacs J.A."/>
        </authorList>
    </citation>
    <scope>NUCLEOTIDE SEQUENCE</scope>
    <source>
        <strain evidence="22">2A</strain>
    </source>
</reference>
<dbReference type="GO" id="GO:0005802">
    <property type="term" value="C:trans-Golgi network"/>
    <property type="evidence" value="ECO:0007669"/>
    <property type="project" value="TreeGrafter"/>
</dbReference>
<dbReference type="GO" id="GO:0005886">
    <property type="term" value="C:plasma membrane"/>
    <property type="evidence" value="ECO:0007669"/>
    <property type="project" value="TreeGrafter"/>
</dbReference>
<dbReference type="PROSITE" id="PS00154">
    <property type="entry name" value="ATPASE_E1_E2"/>
    <property type="match status" value="1"/>
</dbReference>
<feature type="binding site" evidence="17">
    <location>
        <position position="544"/>
    </location>
    <ligand>
        <name>ATP</name>
        <dbReference type="ChEBI" id="CHEBI:30616"/>
    </ligand>
</feature>
<evidence type="ECO:0000256" key="13">
    <source>
        <dbReference type="ARBA" id="ARBA00023136"/>
    </source>
</evidence>
<feature type="binding site" evidence="17">
    <location>
        <position position="770"/>
    </location>
    <ligand>
        <name>ATP</name>
        <dbReference type="ChEBI" id="CHEBI:30616"/>
    </ligand>
</feature>
<keyword evidence="23" id="KW-1185">Reference proteome</keyword>
<feature type="transmembrane region" description="Helical" evidence="19">
    <location>
        <begin position="959"/>
        <end position="978"/>
    </location>
</feature>
<evidence type="ECO:0000256" key="12">
    <source>
        <dbReference type="ARBA" id="ARBA00023055"/>
    </source>
</evidence>
<feature type="binding site" evidence="17">
    <location>
        <position position="601"/>
    </location>
    <ligand>
        <name>ATP</name>
        <dbReference type="ChEBI" id="CHEBI:30616"/>
    </ligand>
</feature>
<keyword evidence="6 18" id="KW-0479">Metal-binding</keyword>
<evidence type="ECO:0000256" key="7">
    <source>
        <dbReference type="ARBA" id="ARBA00022741"/>
    </source>
</evidence>
<dbReference type="Pfam" id="PF13246">
    <property type="entry name" value="Cation_ATPase"/>
    <property type="match status" value="1"/>
</dbReference>
<protein>
    <recommendedName>
        <fullName evidence="19">Phospholipid-transporting ATPase</fullName>
        <ecNumber evidence="19">7.6.2.1</ecNumber>
    </recommendedName>
</protein>
<proteinExistence type="inferred from homology"/>
<dbReference type="GO" id="GO:0005524">
    <property type="term" value="F:ATP binding"/>
    <property type="evidence" value="ECO:0007669"/>
    <property type="project" value="UniProtKB-UniRule"/>
</dbReference>
<dbReference type="SFLD" id="SFLDG00002">
    <property type="entry name" value="C1.7:_P-type_atpase_like"/>
    <property type="match status" value="1"/>
</dbReference>
<dbReference type="Gene3D" id="3.40.50.1000">
    <property type="entry name" value="HAD superfamily/HAD-like"/>
    <property type="match status" value="2"/>
</dbReference>
<dbReference type="InterPro" id="IPR032631">
    <property type="entry name" value="P-type_ATPase_N"/>
</dbReference>
<evidence type="ECO:0000256" key="10">
    <source>
        <dbReference type="ARBA" id="ARBA00022967"/>
    </source>
</evidence>
<evidence type="ECO:0000313" key="22">
    <source>
        <dbReference type="EMBL" id="QSL65985.1"/>
    </source>
</evidence>
<evidence type="ECO:0000256" key="14">
    <source>
        <dbReference type="ARBA" id="ARBA00034036"/>
    </source>
</evidence>
<evidence type="ECO:0000256" key="8">
    <source>
        <dbReference type="ARBA" id="ARBA00022840"/>
    </source>
</evidence>
<dbReference type="Gene3D" id="1.20.1110.10">
    <property type="entry name" value="Calcium-transporting ATPase, transmembrane domain"/>
    <property type="match status" value="1"/>
</dbReference>
<feature type="transmembrane region" description="Helical" evidence="19">
    <location>
        <begin position="294"/>
        <end position="315"/>
    </location>
</feature>
<dbReference type="GO" id="GO:0006897">
    <property type="term" value="P:endocytosis"/>
    <property type="evidence" value="ECO:0007669"/>
    <property type="project" value="TreeGrafter"/>
</dbReference>
<keyword evidence="11 19" id="KW-1133">Transmembrane helix</keyword>
<dbReference type="InterPro" id="IPR032630">
    <property type="entry name" value="P_typ_ATPase_c"/>
</dbReference>
<evidence type="ECO:0000259" key="21">
    <source>
        <dbReference type="Pfam" id="PF16212"/>
    </source>
</evidence>
<evidence type="ECO:0000256" key="15">
    <source>
        <dbReference type="ARBA" id="ARBA00049128"/>
    </source>
</evidence>
<dbReference type="GO" id="GO:0016887">
    <property type="term" value="F:ATP hydrolysis activity"/>
    <property type="evidence" value="ECO:0007669"/>
    <property type="project" value="InterPro"/>
</dbReference>
<keyword evidence="12" id="KW-0445">Lipid transport</keyword>
<keyword evidence="4" id="KW-0813">Transport</keyword>
<dbReference type="FunFam" id="3.40.1110.10:FF:000067">
    <property type="entry name" value="Phospholipid-transporting ATPase"/>
    <property type="match status" value="1"/>
</dbReference>
<dbReference type="SUPFAM" id="SSF56784">
    <property type="entry name" value="HAD-like"/>
    <property type="match status" value="1"/>
</dbReference>
<keyword evidence="8 17" id="KW-0067">ATP-binding</keyword>
<comment type="catalytic activity">
    <reaction evidence="15">
        <text>a 1,2-diacyl-sn-glycero-3-phosphoethanolamine(out) + ATP + H2O = a 1,2-diacyl-sn-glycero-3-phosphoethanolamine(in) + ADP + phosphate + H(+)</text>
        <dbReference type="Rhea" id="RHEA:66132"/>
        <dbReference type="ChEBI" id="CHEBI:15377"/>
        <dbReference type="ChEBI" id="CHEBI:15378"/>
        <dbReference type="ChEBI" id="CHEBI:30616"/>
        <dbReference type="ChEBI" id="CHEBI:43474"/>
        <dbReference type="ChEBI" id="CHEBI:64612"/>
        <dbReference type="ChEBI" id="CHEBI:456216"/>
    </reaction>
    <physiologicalReaction direction="left-to-right" evidence="15">
        <dbReference type="Rhea" id="RHEA:66133"/>
    </physiologicalReaction>
</comment>
<evidence type="ECO:0000256" key="5">
    <source>
        <dbReference type="ARBA" id="ARBA00022692"/>
    </source>
</evidence>
<sequence length="1086" mass="123696">MQTHISDTQQSLTSINSESCSIYSQHEITENNNDQTPLIKNENIQLIDILPHTPFSIDLAERKQKSSANHSYRSIPIVSGLNSSTNSRNYPSNVISNAKYNIFTFIPIFLYEQFKHFLNLYFLLVALSQFIIPLRIGYLSTYIVPLIFVISITMGKELLDDLARRKRDNEANSEPYTTLDNNLTKKSRDLKVGDIIFVQKDKRIPSDILLLHTNNPNGECFIRTDQLDGETDWKLRTSCAATQPFFSNESLFSLNAIVYAPPPIKSIHMFFGTLSIKSSSKDIYNYPLTVDNMLWANTVLASGGPIIGLVIYTGIETRQAMNTSKAGTKTGLLELEINNLTKILCTLTFILSFILVLFNGFEEKCLRVNLDLGKSVYAYQIEHDPELEGTIVRTSTIPEDLGRIKYLLTDKTGTLTQNDMKMKKLHIGTLGYTNEAMSEVAAYIREYKNSSNTQYVGQRAKKEIGNKIRDIVFALSVCHNVTPTIDSNTNIVSYQSSSPDEIAIIQWTSSMGLTLHQRDRHTIQLCYQHTGELVEMKILHNFPFTSKSKRMGIIVQIIEKSKKDGDIWFFQKGADVVMQKIVMASDWLDEECNNMAREGLRTLVIGRKKLSKESYDLFVKNYSQAALNLFDRDKAIAEVISKFLECNLELLGLTGVEDKLQKDVKSSLELLRNAGIKIWMLTGDKAETAKCVAVNSKFISRGQYIHIITKAKSKEYIIEQLEFLKNKQDSCLLIDGESLQLYMDFCKIEFISTATKLPSVIACRCTPTQKAEIVKLIQNYTFRKVCCIGDGGNDVSMIQAADVGIGIVGKEGHQASLAADFSVTQFYHLTKLLVWHGRNSYKRSVKLTRFVIHRGLLISACQVYYSIVSGFTPIVLFKGWLMVGYATIYTMAPVFTLVFDRDVNEYLTFLYPELYKELTRGKTLNYKTFFIWVFISIYQGVSIMLLSYIFIGFNKMKTLTTVTFTALILNELIMVIMEMCTWHKIMILAEIATLIIYIASIPFLNDYFDLNYIKTIDFFWKTIVITSVSLVPPWIAKTLKRKIKPPNYAKLQIFFYLQILPGRFLLENLNAPYTIFPFTLFSELDV</sequence>
<comment type="similarity">
    <text evidence="3 19">Belongs to the cation transport ATPase (P-type) (TC 3.A.3) family. Type IV subfamily.</text>
</comment>
<evidence type="ECO:0000256" key="16">
    <source>
        <dbReference type="PIRSR" id="PIRSR606539-1"/>
    </source>
</evidence>
<feature type="binding site" evidence="18">
    <location>
        <position position="794"/>
    </location>
    <ligand>
        <name>Mg(2+)</name>
        <dbReference type="ChEBI" id="CHEBI:18420"/>
    </ligand>
</feature>
<feature type="binding site" evidence="17">
    <location>
        <position position="682"/>
    </location>
    <ligand>
        <name>ATP</name>
        <dbReference type="ChEBI" id="CHEBI:30616"/>
    </ligand>
</feature>
<comment type="cofactor">
    <cofactor evidence="1 18">
        <name>Mg(2+)</name>
        <dbReference type="ChEBI" id="CHEBI:18420"/>
    </cofactor>
</comment>
<dbReference type="InterPro" id="IPR044492">
    <property type="entry name" value="P_typ_ATPase_HD_dom"/>
</dbReference>
<dbReference type="SUPFAM" id="SSF81665">
    <property type="entry name" value="Calcium ATPase, transmembrane domain M"/>
    <property type="match status" value="1"/>
</dbReference>
<organism evidence="22 23">
    <name type="scientific">Pneumocystis wakefieldiae</name>
    <dbReference type="NCBI Taxonomy" id="38082"/>
    <lineage>
        <taxon>Eukaryota</taxon>
        <taxon>Fungi</taxon>
        <taxon>Dikarya</taxon>
        <taxon>Ascomycota</taxon>
        <taxon>Taphrinomycotina</taxon>
        <taxon>Pneumocystomycetes</taxon>
        <taxon>Pneumocystaceae</taxon>
        <taxon>Pneumocystis</taxon>
    </lineage>
</organism>
<dbReference type="GO" id="GO:0045332">
    <property type="term" value="P:phospholipid translocation"/>
    <property type="evidence" value="ECO:0007669"/>
    <property type="project" value="TreeGrafter"/>
</dbReference>
<comment type="catalytic activity">
    <reaction evidence="14 19">
        <text>ATP + H2O + phospholipidSide 1 = ADP + phosphate + phospholipidSide 2.</text>
        <dbReference type="EC" id="7.6.2.1"/>
    </reaction>
</comment>
<feature type="binding site" evidence="17">
    <location>
        <position position="501"/>
    </location>
    <ligand>
        <name>ATP</name>
        <dbReference type="ChEBI" id="CHEBI:30616"/>
    </ligand>
</feature>
<dbReference type="SFLD" id="SFLDS00003">
    <property type="entry name" value="Haloacid_Dehalogenase"/>
    <property type="match status" value="1"/>
</dbReference>
<feature type="binding site" evidence="17">
    <location>
        <position position="684"/>
    </location>
    <ligand>
        <name>ATP</name>
        <dbReference type="ChEBI" id="CHEBI:30616"/>
    </ligand>
</feature>
<dbReference type="Pfam" id="PF16212">
    <property type="entry name" value="PhoLip_ATPase_C"/>
    <property type="match status" value="1"/>
</dbReference>
<dbReference type="Gene3D" id="3.40.1110.10">
    <property type="entry name" value="Calcium-transporting ATPase, cytoplasmic domain N"/>
    <property type="match status" value="2"/>
</dbReference>
<dbReference type="InterPro" id="IPR023298">
    <property type="entry name" value="ATPase_P-typ_TM_dom_sf"/>
</dbReference>
<feature type="active site" description="4-aspartylphosphate intermediate" evidence="16">
    <location>
        <position position="410"/>
    </location>
</feature>
<comment type="subcellular location">
    <subcellularLocation>
        <location evidence="2">Endosome membrane</location>
        <topology evidence="2">Multi-pass membrane protein</topology>
    </subcellularLocation>
    <subcellularLocation>
        <location evidence="19">Membrane</location>
        <topology evidence="19">Multi-pass membrane protein</topology>
    </subcellularLocation>
</comment>
<gene>
    <name evidence="22" type="ORF">MERGE_003122</name>
</gene>
<dbReference type="PANTHER" id="PTHR24092">
    <property type="entry name" value="PROBABLE PHOSPHOLIPID-TRANSPORTING ATPASE"/>
    <property type="match status" value="1"/>
</dbReference>
<dbReference type="GO" id="GO:0006890">
    <property type="term" value="P:retrograde vesicle-mediated transport, Golgi to endoplasmic reticulum"/>
    <property type="evidence" value="ECO:0007669"/>
    <property type="project" value="TreeGrafter"/>
</dbReference>
<dbReference type="InterPro" id="IPR018303">
    <property type="entry name" value="ATPase_P-typ_P_site"/>
</dbReference>
<feature type="transmembrane region" description="Helical" evidence="19">
    <location>
        <begin position="1018"/>
        <end position="1036"/>
    </location>
</feature>
<feature type="domain" description="P-type ATPase C-terminal" evidence="21">
    <location>
        <begin position="817"/>
        <end position="1045"/>
    </location>
</feature>
<evidence type="ECO:0000256" key="6">
    <source>
        <dbReference type="ARBA" id="ARBA00022723"/>
    </source>
</evidence>
<dbReference type="InterPro" id="IPR023299">
    <property type="entry name" value="ATPase_P-typ_cyto_dom_N"/>
</dbReference>
<evidence type="ECO:0000256" key="2">
    <source>
        <dbReference type="ARBA" id="ARBA00004337"/>
    </source>
</evidence>
<evidence type="ECO:0000256" key="18">
    <source>
        <dbReference type="PIRSR" id="PIRSR606539-3"/>
    </source>
</evidence>
<feature type="transmembrane region" description="Helical" evidence="19">
    <location>
        <begin position="879"/>
        <end position="899"/>
    </location>
</feature>
<feature type="binding site" evidence="17">
    <location>
        <position position="764"/>
    </location>
    <ligand>
        <name>ATP</name>
        <dbReference type="ChEBI" id="CHEBI:30616"/>
    </ligand>
</feature>
<evidence type="ECO:0000256" key="19">
    <source>
        <dbReference type="RuleBase" id="RU362033"/>
    </source>
</evidence>
<keyword evidence="7 17" id="KW-0547">Nucleotide-binding</keyword>
<feature type="binding site" evidence="18">
    <location>
        <position position="412"/>
    </location>
    <ligand>
        <name>Mg(2+)</name>
        <dbReference type="ChEBI" id="CHEBI:18420"/>
    </ligand>
</feature>
<dbReference type="InterPro" id="IPR006539">
    <property type="entry name" value="P-type_ATPase_IV"/>
</dbReference>
<dbReference type="Proteomes" id="UP000663699">
    <property type="component" value="Chromosome 9"/>
</dbReference>
<feature type="binding site" evidence="17">
    <location>
        <position position="411"/>
    </location>
    <ligand>
        <name>ATP</name>
        <dbReference type="ChEBI" id="CHEBI:30616"/>
    </ligand>
</feature>
<dbReference type="Pfam" id="PF16209">
    <property type="entry name" value="PhoLip_ATPase_N"/>
    <property type="match status" value="1"/>
</dbReference>
<feature type="binding site" evidence="17">
    <location>
        <position position="410"/>
    </location>
    <ligand>
        <name>ATP</name>
        <dbReference type="ChEBI" id="CHEBI:30616"/>
    </ligand>
</feature>
<dbReference type="GO" id="GO:0010008">
    <property type="term" value="C:endosome membrane"/>
    <property type="evidence" value="ECO:0007669"/>
    <property type="project" value="UniProtKB-SubCell"/>
</dbReference>
<evidence type="ECO:0000256" key="11">
    <source>
        <dbReference type="ARBA" id="ARBA00022989"/>
    </source>
</evidence>
<feature type="binding site" evidence="17">
    <location>
        <position position="572"/>
    </location>
    <ligand>
        <name>ATP</name>
        <dbReference type="ChEBI" id="CHEBI:30616"/>
    </ligand>
</feature>
<evidence type="ECO:0000256" key="1">
    <source>
        <dbReference type="ARBA" id="ARBA00001946"/>
    </source>
</evidence>
<evidence type="ECO:0000256" key="9">
    <source>
        <dbReference type="ARBA" id="ARBA00022842"/>
    </source>
</evidence>
<dbReference type="InterPro" id="IPR023214">
    <property type="entry name" value="HAD_sf"/>
</dbReference>
<feature type="binding site" evidence="17">
    <location>
        <position position="794"/>
    </location>
    <ligand>
        <name>ATP</name>
        <dbReference type="ChEBI" id="CHEBI:30616"/>
    </ligand>
</feature>
<feature type="binding site" evidence="17">
    <location>
        <position position="683"/>
    </location>
    <ligand>
        <name>ATP</name>
        <dbReference type="ChEBI" id="CHEBI:30616"/>
    </ligand>
</feature>
<dbReference type="SUPFAM" id="SSF81660">
    <property type="entry name" value="Metal cation-transporting ATPase, ATP-binding domain N"/>
    <property type="match status" value="1"/>
</dbReference>
<dbReference type="EC" id="7.6.2.1" evidence="19"/>
<feature type="transmembrane region" description="Helical" evidence="19">
    <location>
        <begin position="340"/>
        <end position="361"/>
    </location>
</feature>
<name>A0A899G060_9ASCO</name>
<feature type="domain" description="P-type ATPase N-terminal" evidence="20">
    <location>
        <begin position="85"/>
        <end position="134"/>
    </location>
</feature>
<dbReference type="PANTHER" id="PTHR24092:SF5">
    <property type="entry name" value="PHOSPHOLIPID-TRANSPORTING ATPASE"/>
    <property type="match status" value="1"/>
</dbReference>
<feature type="binding site" evidence="17">
    <location>
        <position position="412"/>
    </location>
    <ligand>
        <name>ATP</name>
        <dbReference type="ChEBI" id="CHEBI:30616"/>
    </ligand>
</feature>
<evidence type="ECO:0000256" key="4">
    <source>
        <dbReference type="ARBA" id="ARBA00022448"/>
    </source>
</evidence>
<keyword evidence="13 19" id="KW-0472">Membrane</keyword>
<evidence type="ECO:0000256" key="17">
    <source>
        <dbReference type="PIRSR" id="PIRSR606539-2"/>
    </source>
</evidence>
<dbReference type="SUPFAM" id="SSF81653">
    <property type="entry name" value="Calcium ATPase, transduction domain A"/>
    <property type="match status" value="1"/>
</dbReference>
<dbReference type="InterPro" id="IPR008250">
    <property type="entry name" value="ATPase_P-typ_transduc_dom_A_sf"/>
</dbReference>
<feature type="binding site" evidence="18">
    <location>
        <position position="410"/>
    </location>
    <ligand>
        <name>Mg(2+)</name>
        <dbReference type="ChEBI" id="CHEBI:18420"/>
    </ligand>
</feature>
<feature type="transmembrane region" description="Helical" evidence="19">
    <location>
        <begin position="142"/>
        <end position="159"/>
    </location>
</feature>
<dbReference type="GO" id="GO:0140326">
    <property type="term" value="F:ATPase-coupled intramembrane lipid transporter activity"/>
    <property type="evidence" value="ECO:0007669"/>
    <property type="project" value="UniProtKB-EC"/>
</dbReference>
<dbReference type="InterPro" id="IPR001757">
    <property type="entry name" value="P_typ_ATPase"/>
</dbReference>
<dbReference type="NCBIfam" id="TIGR01652">
    <property type="entry name" value="ATPase-Plipid"/>
    <property type="match status" value="1"/>
</dbReference>
<feature type="transmembrane region" description="Helical" evidence="19">
    <location>
        <begin position="985"/>
        <end position="1003"/>
    </location>
</feature>
<dbReference type="GO" id="GO:0000287">
    <property type="term" value="F:magnesium ion binding"/>
    <property type="evidence" value="ECO:0007669"/>
    <property type="project" value="UniProtKB-UniRule"/>
</dbReference>
<evidence type="ECO:0000259" key="20">
    <source>
        <dbReference type="Pfam" id="PF16209"/>
    </source>
</evidence>
<dbReference type="FunFam" id="3.40.50.1000:FF:000009">
    <property type="entry name" value="Phospholipid-transporting ATPase"/>
    <property type="match status" value="1"/>
</dbReference>
<dbReference type="InterPro" id="IPR036412">
    <property type="entry name" value="HAD-like_sf"/>
</dbReference>
<dbReference type="AlphaFoldDB" id="A0A899G060"/>
<accession>A0A899G060</accession>
<feature type="binding site" evidence="17">
    <location>
        <position position="793"/>
    </location>
    <ligand>
        <name>ATP</name>
        <dbReference type="ChEBI" id="CHEBI:30616"/>
    </ligand>
</feature>
<keyword evidence="9 18" id="KW-0460">Magnesium</keyword>
<feature type="binding site" evidence="18">
    <location>
        <position position="790"/>
    </location>
    <ligand>
        <name>Mg(2+)</name>
        <dbReference type="ChEBI" id="CHEBI:18420"/>
    </ligand>
</feature>